<feature type="transmembrane region" description="Helical" evidence="1">
    <location>
        <begin position="7"/>
        <end position="27"/>
    </location>
</feature>
<dbReference type="EMBL" id="AUZX01011664">
    <property type="protein sequence ID" value="EQD42545.1"/>
    <property type="molecule type" value="Genomic_DNA"/>
</dbReference>
<dbReference type="InterPro" id="IPR006391">
    <property type="entry name" value="P-type_ATPase_bsu_IA"/>
</dbReference>
<reference evidence="2" key="1">
    <citation type="submission" date="2013-08" db="EMBL/GenBank/DDBJ databases">
        <authorList>
            <person name="Mendez C."/>
            <person name="Richter M."/>
            <person name="Ferrer M."/>
            <person name="Sanchez J."/>
        </authorList>
    </citation>
    <scope>NUCLEOTIDE SEQUENCE</scope>
</reference>
<dbReference type="GO" id="GO:0016020">
    <property type="term" value="C:membrane"/>
    <property type="evidence" value="ECO:0007669"/>
    <property type="project" value="InterPro"/>
</dbReference>
<reference evidence="2" key="2">
    <citation type="journal article" date="2014" name="ISME J.">
        <title>Microbial stratification in low pH oxic and suboxic macroscopic growths along an acid mine drainage.</title>
        <authorList>
            <person name="Mendez-Garcia C."/>
            <person name="Mesa V."/>
            <person name="Sprenger R.R."/>
            <person name="Richter M."/>
            <person name="Diez M.S."/>
            <person name="Solano J."/>
            <person name="Bargiela R."/>
            <person name="Golyshina O.V."/>
            <person name="Manteca A."/>
            <person name="Ramos J.L."/>
            <person name="Gallego J.R."/>
            <person name="Llorente I."/>
            <person name="Martins Dos Santos V.A."/>
            <person name="Jensen O.N."/>
            <person name="Pelaez A.I."/>
            <person name="Sanchez J."/>
            <person name="Ferrer M."/>
        </authorList>
    </citation>
    <scope>NUCLEOTIDE SEQUENCE</scope>
</reference>
<evidence type="ECO:0000256" key="1">
    <source>
        <dbReference type="SAM" id="Phobius"/>
    </source>
</evidence>
<dbReference type="PANTHER" id="PTHR43743">
    <property type="entry name" value="POTASSIUM-TRANSPORTING ATPASE ATP-BINDING SUBUNIT"/>
    <property type="match status" value="1"/>
</dbReference>
<sequence>MQWRNPVMFVVYLGSILTTGLWIQALFGQGEAPAWFIFGVSIWLWFTVLFANFAEALAEGRSKAQAASLKGLKQTVEAKRL</sequence>
<gene>
    <name evidence="2" type="ORF">B1A_15885</name>
</gene>
<keyword evidence="1" id="KW-1133">Transmembrane helix</keyword>
<proteinExistence type="predicted"/>
<accession>T1AKI7</accession>
<dbReference type="AlphaFoldDB" id="T1AKI7"/>
<protein>
    <submittedName>
        <fullName evidence="2">K+-transporting ATPase, B subunit</fullName>
    </submittedName>
</protein>
<keyword evidence="1" id="KW-0812">Transmembrane</keyword>
<dbReference type="GO" id="GO:0005524">
    <property type="term" value="F:ATP binding"/>
    <property type="evidence" value="ECO:0007669"/>
    <property type="project" value="UniProtKB-KW"/>
</dbReference>
<name>T1AKI7_9ZZZZ</name>
<keyword evidence="1" id="KW-0472">Membrane</keyword>
<evidence type="ECO:0000313" key="2">
    <source>
        <dbReference type="EMBL" id="EQD42545.1"/>
    </source>
</evidence>
<organism evidence="2">
    <name type="scientific">mine drainage metagenome</name>
    <dbReference type="NCBI Taxonomy" id="410659"/>
    <lineage>
        <taxon>unclassified sequences</taxon>
        <taxon>metagenomes</taxon>
        <taxon>ecological metagenomes</taxon>
    </lineage>
</organism>
<feature type="non-terminal residue" evidence="2">
    <location>
        <position position="81"/>
    </location>
</feature>
<comment type="caution">
    <text evidence="2">The sequence shown here is derived from an EMBL/GenBank/DDBJ whole genome shotgun (WGS) entry which is preliminary data.</text>
</comment>
<dbReference type="GO" id="GO:0008556">
    <property type="term" value="F:P-type potassium transmembrane transporter activity"/>
    <property type="evidence" value="ECO:0007669"/>
    <property type="project" value="InterPro"/>
</dbReference>
<feature type="transmembrane region" description="Helical" evidence="1">
    <location>
        <begin position="33"/>
        <end position="54"/>
    </location>
</feature>
<dbReference type="PANTHER" id="PTHR43743:SF1">
    <property type="entry name" value="POTASSIUM-TRANSPORTING ATPASE ATP-BINDING SUBUNIT"/>
    <property type="match status" value="1"/>
</dbReference>